<dbReference type="AlphaFoldDB" id="A0A059C5S1"/>
<protein>
    <submittedName>
        <fullName evidence="1">Uncharacterized protein</fullName>
    </submittedName>
</protein>
<dbReference type="Gramene" id="KCW73712">
    <property type="protein sequence ID" value="KCW73712"/>
    <property type="gene ID" value="EUGRSUZ_E02323"/>
</dbReference>
<proteinExistence type="predicted"/>
<dbReference type="EMBL" id="KK198757">
    <property type="protein sequence ID" value="KCW73712.1"/>
    <property type="molecule type" value="Genomic_DNA"/>
</dbReference>
<accession>A0A059C5S1</accession>
<evidence type="ECO:0000313" key="1">
    <source>
        <dbReference type="EMBL" id="KCW73712.1"/>
    </source>
</evidence>
<gene>
    <name evidence="1" type="ORF">EUGRSUZ_E02323</name>
</gene>
<sequence length="69" mass="7454">MSATPRTSFCFVVARRPLLHASKFISGASTGDCEALDPTAQQHDTSSYFSIRRQPSICTKPAAHLVACL</sequence>
<reference evidence="1" key="1">
    <citation type="submission" date="2013-07" db="EMBL/GenBank/DDBJ databases">
        <title>The genome of Eucalyptus grandis.</title>
        <authorList>
            <person name="Schmutz J."/>
            <person name="Hayes R."/>
            <person name="Myburg A."/>
            <person name="Tuskan G."/>
            <person name="Grattapaglia D."/>
            <person name="Rokhsar D.S."/>
        </authorList>
    </citation>
    <scope>NUCLEOTIDE SEQUENCE</scope>
    <source>
        <tissue evidence="1">Leaf extractions</tissue>
    </source>
</reference>
<name>A0A059C5S1_EUCGR</name>
<organism evidence="1">
    <name type="scientific">Eucalyptus grandis</name>
    <name type="common">Flooded gum</name>
    <dbReference type="NCBI Taxonomy" id="71139"/>
    <lineage>
        <taxon>Eukaryota</taxon>
        <taxon>Viridiplantae</taxon>
        <taxon>Streptophyta</taxon>
        <taxon>Embryophyta</taxon>
        <taxon>Tracheophyta</taxon>
        <taxon>Spermatophyta</taxon>
        <taxon>Magnoliopsida</taxon>
        <taxon>eudicotyledons</taxon>
        <taxon>Gunneridae</taxon>
        <taxon>Pentapetalae</taxon>
        <taxon>rosids</taxon>
        <taxon>malvids</taxon>
        <taxon>Myrtales</taxon>
        <taxon>Myrtaceae</taxon>
        <taxon>Myrtoideae</taxon>
        <taxon>Eucalypteae</taxon>
        <taxon>Eucalyptus</taxon>
    </lineage>
</organism>
<dbReference type="InParanoid" id="A0A059C5S1"/>